<reference evidence="1" key="2">
    <citation type="journal article" date="2015" name="Data Brief">
        <title>Shoot transcriptome of the giant reed, Arundo donax.</title>
        <authorList>
            <person name="Barrero R.A."/>
            <person name="Guerrero F.D."/>
            <person name="Moolhuijzen P."/>
            <person name="Goolsby J.A."/>
            <person name="Tidwell J."/>
            <person name="Bellgard S.E."/>
            <person name="Bellgard M.I."/>
        </authorList>
    </citation>
    <scope>NUCLEOTIDE SEQUENCE</scope>
    <source>
        <tissue evidence="1">Shoot tissue taken approximately 20 cm above the soil surface</tissue>
    </source>
</reference>
<organism evidence="1">
    <name type="scientific">Arundo donax</name>
    <name type="common">Giant reed</name>
    <name type="synonym">Donax arundinaceus</name>
    <dbReference type="NCBI Taxonomy" id="35708"/>
    <lineage>
        <taxon>Eukaryota</taxon>
        <taxon>Viridiplantae</taxon>
        <taxon>Streptophyta</taxon>
        <taxon>Embryophyta</taxon>
        <taxon>Tracheophyta</taxon>
        <taxon>Spermatophyta</taxon>
        <taxon>Magnoliopsida</taxon>
        <taxon>Liliopsida</taxon>
        <taxon>Poales</taxon>
        <taxon>Poaceae</taxon>
        <taxon>PACMAD clade</taxon>
        <taxon>Arundinoideae</taxon>
        <taxon>Arundineae</taxon>
        <taxon>Arundo</taxon>
    </lineage>
</organism>
<name>A0A0A9B3X4_ARUDO</name>
<sequence>MAQRTGRQTMCTRDTHISALACTLVLGVLSSLPLGSRESLGVREICMCSSMTDNSVHSS</sequence>
<dbReference type="EMBL" id="GBRH01239844">
    <property type="protein sequence ID" value="JAD58051.1"/>
    <property type="molecule type" value="Transcribed_RNA"/>
</dbReference>
<accession>A0A0A9B3X4</accession>
<reference evidence="1" key="1">
    <citation type="submission" date="2014-09" db="EMBL/GenBank/DDBJ databases">
        <authorList>
            <person name="Magalhaes I.L.F."/>
            <person name="Oliveira U."/>
            <person name="Santos F.R."/>
            <person name="Vidigal T.H.D.A."/>
            <person name="Brescovit A.D."/>
            <person name="Santos A.J."/>
        </authorList>
    </citation>
    <scope>NUCLEOTIDE SEQUENCE</scope>
    <source>
        <tissue evidence="1">Shoot tissue taken approximately 20 cm above the soil surface</tissue>
    </source>
</reference>
<proteinExistence type="predicted"/>
<dbReference type="AlphaFoldDB" id="A0A0A9B3X4"/>
<protein>
    <submittedName>
        <fullName evidence="1">Uncharacterized protein</fullName>
    </submittedName>
</protein>
<evidence type="ECO:0000313" key="1">
    <source>
        <dbReference type="EMBL" id="JAD58051.1"/>
    </source>
</evidence>